<dbReference type="Gene3D" id="3.40.50.620">
    <property type="entry name" value="HUPs"/>
    <property type="match status" value="2"/>
</dbReference>
<sequence>MTSIRVLSVGTDGSRESMDAADWAAREALRRGLPLRLVHAGTGRRTAPPPLDVDLPRRAVLDRTALQLSYTHPALQILARRRPQPPVGALLEAAANSEALVLGSRGFTGYAGFLVGPIALAVTTDAPCPVVLVRAGALPQDERTAEGRFRPVVVGLDVASATDDVLGYAFEAAALREAPLHALHTWELPPLDPRAPGGAPAGDAAHRESLGRQALSAALQAWRAKYPEVAVSERLLYGQPGHHLLKASTGASLTVIGRRADALRLGASAHSVVHHATSPVAIVPHT</sequence>
<dbReference type="AlphaFoldDB" id="A0AAU8IKJ1"/>
<gene>
    <name evidence="3" type="ORF">ABII15_01960</name>
</gene>
<reference evidence="3" key="1">
    <citation type="submission" date="2024-06" db="EMBL/GenBank/DDBJ databases">
        <title>Streptomyces sp. strain HUAS MG91 genome sequences.</title>
        <authorList>
            <person name="Mo P."/>
        </authorList>
    </citation>
    <scope>NUCLEOTIDE SEQUENCE</scope>
    <source>
        <strain evidence="3">HUAS MG91</strain>
    </source>
</reference>
<dbReference type="InterPro" id="IPR006016">
    <property type="entry name" value="UspA"/>
</dbReference>
<feature type="domain" description="UspA" evidence="2">
    <location>
        <begin position="9"/>
        <end position="134"/>
    </location>
</feature>
<dbReference type="KEGG" id="stac:ABII15_01960"/>
<name>A0AAU8IKJ1_9ACTN</name>
<dbReference type="InterPro" id="IPR006015">
    <property type="entry name" value="Universal_stress_UspA"/>
</dbReference>
<dbReference type="PANTHER" id="PTHR46268:SF6">
    <property type="entry name" value="UNIVERSAL STRESS PROTEIN UP12"/>
    <property type="match status" value="1"/>
</dbReference>
<dbReference type="SUPFAM" id="SSF52402">
    <property type="entry name" value="Adenine nucleotide alpha hydrolases-like"/>
    <property type="match status" value="2"/>
</dbReference>
<feature type="domain" description="UspA" evidence="2">
    <location>
        <begin position="149"/>
        <end position="284"/>
    </location>
</feature>
<dbReference type="Pfam" id="PF00582">
    <property type="entry name" value="Usp"/>
    <property type="match status" value="2"/>
</dbReference>
<dbReference type="InterPro" id="IPR014729">
    <property type="entry name" value="Rossmann-like_a/b/a_fold"/>
</dbReference>
<evidence type="ECO:0000259" key="2">
    <source>
        <dbReference type="Pfam" id="PF00582"/>
    </source>
</evidence>
<dbReference type="EMBL" id="CP159534">
    <property type="protein sequence ID" value="XCJ68799.1"/>
    <property type="molecule type" value="Genomic_DNA"/>
</dbReference>
<evidence type="ECO:0000256" key="1">
    <source>
        <dbReference type="ARBA" id="ARBA00008791"/>
    </source>
</evidence>
<dbReference type="PANTHER" id="PTHR46268">
    <property type="entry name" value="STRESS RESPONSE PROTEIN NHAX"/>
    <property type="match status" value="1"/>
</dbReference>
<protein>
    <submittedName>
        <fullName evidence="3">Universal stress protein</fullName>
    </submittedName>
</protein>
<comment type="similarity">
    <text evidence="1">Belongs to the universal stress protein A family.</text>
</comment>
<evidence type="ECO:0000313" key="3">
    <source>
        <dbReference type="EMBL" id="XCJ68799.1"/>
    </source>
</evidence>
<proteinExistence type="inferred from homology"/>
<dbReference type="PRINTS" id="PR01438">
    <property type="entry name" value="UNVRSLSTRESS"/>
</dbReference>
<accession>A0AAU8IKJ1</accession>
<dbReference type="RefSeq" id="WP_353940482.1">
    <property type="nucleotide sequence ID" value="NZ_CP159534.1"/>
</dbReference>
<organism evidence="3">
    <name type="scientific">Streptomyces tabacisoli</name>
    <dbReference type="NCBI Taxonomy" id="3156398"/>
    <lineage>
        <taxon>Bacteria</taxon>
        <taxon>Bacillati</taxon>
        <taxon>Actinomycetota</taxon>
        <taxon>Actinomycetes</taxon>
        <taxon>Kitasatosporales</taxon>
        <taxon>Streptomycetaceae</taxon>
        <taxon>Streptomyces</taxon>
    </lineage>
</organism>